<keyword evidence="5" id="KW-1185">Reference proteome</keyword>
<feature type="domain" description="SMP-30/Gluconolactonase/LRE-like region" evidence="3">
    <location>
        <begin position="86"/>
        <end position="351"/>
    </location>
</feature>
<dbReference type="Pfam" id="PF08450">
    <property type="entry name" value="SGL"/>
    <property type="match status" value="1"/>
</dbReference>
<dbReference type="Proteomes" id="UP000769617">
    <property type="component" value="Unassembled WGS sequence"/>
</dbReference>
<name>A0ABS6ZRU3_9GAMM</name>
<sequence length="371" mass="40710">MHDDPQQAPEATKPFPHLSRRTFLGAAAAASASAVLKPGQLFAQQRPWDGSLVPYPDPAIEVLDERFGAYRLANAAVERLATGFRWAEGPVYFGDGGFLVWSDIPNNRQMRWLEDTGEVSVYREPSHNSNGNTRDREGRLLTCEHDTRRVTRTEHDGTVTVLADTFEGKPLNAPNDVIVHPDGGIWFTDPGYGILMHYEGHIADFELPEAVYRIDPGNGRLQKMAEVAKPNGIAFSPDYSRLYVSDTGGTHTPGHPHQILMWDVVDDGTRLANERQFAEVGPGFIDGMAADMDGNLWCGAVFGGLFDAEDHDGVHVYADDGTLIGKIHLPEPCANVCFGGPKRNRLFMTASQSLYAVYVEAQGMAVWAGNS</sequence>
<accession>A0ABS6ZRU3</accession>
<dbReference type="Gene3D" id="2.120.10.30">
    <property type="entry name" value="TolB, C-terminal domain"/>
    <property type="match status" value="1"/>
</dbReference>
<organism evidence="4 5">
    <name type="scientific">Billgrantia antri</name>
    <dbReference type="NCBI Taxonomy" id="2846777"/>
    <lineage>
        <taxon>Bacteria</taxon>
        <taxon>Pseudomonadati</taxon>
        <taxon>Pseudomonadota</taxon>
        <taxon>Gammaproteobacteria</taxon>
        <taxon>Oceanospirillales</taxon>
        <taxon>Halomonadaceae</taxon>
        <taxon>Billgrantia</taxon>
    </lineage>
</organism>
<dbReference type="NCBIfam" id="TIGR01409">
    <property type="entry name" value="TAT_signal_seq"/>
    <property type="match status" value="1"/>
</dbReference>
<dbReference type="InterPro" id="IPR011042">
    <property type="entry name" value="6-blade_b-propeller_TolB-like"/>
</dbReference>
<evidence type="ECO:0000313" key="4">
    <source>
        <dbReference type="EMBL" id="MBW6392776.1"/>
    </source>
</evidence>
<dbReference type="InterPro" id="IPR051262">
    <property type="entry name" value="SMP-30/CGR1_Lactonase"/>
</dbReference>
<evidence type="ECO:0000256" key="1">
    <source>
        <dbReference type="ARBA" id="ARBA00022729"/>
    </source>
</evidence>
<comment type="caution">
    <text evidence="4">The sequence shown here is derived from an EMBL/GenBank/DDBJ whole genome shotgun (WGS) entry which is preliminary data.</text>
</comment>
<evidence type="ECO:0000256" key="2">
    <source>
        <dbReference type="ARBA" id="ARBA00022801"/>
    </source>
</evidence>
<dbReference type="SUPFAM" id="SSF63829">
    <property type="entry name" value="Calcium-dependent phosphotriesterase"/>
    <property type="match status" value="1"/>
</dbReference>
<evidence type="ECO:0000259" key="3">
    <source>
        <dbReference type="Pfam" id="PF08450"/>
    </source>
</evidence>
<dbReference type="RefSeq" id="WP_219793125.1">
    <property type="nucleotide sequence ID" value="NZ_JAHYCA010000006.1"/>
</dbReference>
<dbReference type="PANTHER" id="PTHR47572">
    <property type="entry name" value="LIPOPROTEIN-RELATED"/>
    <property type="match status" value="1"/>
</dbReference>
<dbReference type="InterPro" id="IPR019546">
    <property type="entry name" value="TAT_signal_bac_arc"/>
</dbReference>
<dbReference type="EMBL" id="JAHYCA010000006">
    <property type="protein sequence ID" value="MBW6392776.1"/>
    <property type="molecule type" value="Genomic_DNA"/>
</dbReference>
<dbReference type="InterPro" id="IPR013658">
    <property type="entry name" value="SGL"/>
</dbReference>
<dbReference type="PANTHER" id="PTHR47572:SF4">
    <property type="entry name" value="LACTONASE DRP35"/>
    <property type="match status" value="1"/>
</dbReference>
<dbReference type="InterPro" id="IPR006311">
    <property type="entry name" value="TAT_signal"/>
</dbReference>
<dbReference type="PRINTS" id="PR01790">
    <property type="entry name" value="SMP30FAMILY"/>
</dbReference>
<protein>
    <submittedName>
        <fullName evidence="4">SMP-30/gluconolactonase/LRE family protein</fullName>
    </submittedName>
</protein>
<keyword evidence="1" id="KW-0732">Signal</keyword>
<dbReference type="InterPro" id="IPR005511">
    <property type="entry name" value="SMP-30"/>
</dbReference>
<gene>
    <name evidence="4" type="ORF">KPL81_16595</name>
</gene>
<dbReference type="PROSITE" id="PS51318">
    <property type="entry name" value="TAT"/>
    <property type="match status" value="1"/>
</dbReference>
<reference evidence="4 5" key="1">
    <citation type="submission" date="2021-07" db="EMBL/GenBank/DDBJ databases">
        <authorList>
            <person name="So Y."/>
        </authorList>
    </citation>
    <scope>NUCLEOTIDE SEQUENCE [LARGE SCALE GENOMIC DNA]</scope>
    <source>
        <strain evidence="4 5">Y3S6</strain>
    </source>
</reference>
<proteinExistence type="predicted"/>
<evidence type="ECO:0000313" key="5">
    <source>
        <dbReference type="Proteomes" id="UP000769617"/>
    </source>
</evidence>
<keyword evidence="2" id="KW-0378">Hydrolase</keyword>